<dbReference type="InterPro" id="IPR050266">
    <property type="entry name" value="AB_hydrolase_sf"/>
</dbReference>
<evidence type="ECO:0000259" key="1">
    <source>
        <dbReference type="Pfam" id="PF12697"/>
    </source>
</evidence>
<gene>
    <name evidence="2" type="ORF">ACFY35_13845</name>
</gene>
<dbReference type="InterPro" id="IPR000073">
    <property type="entry name" value="AB_hydrolase_1"/>
</dbReference>
<name>A0ABW6WES5_9ACTN</name>
<dbReference type="PANTHER" id="PTHR43798">
    <property type="entry name" value="MONOACYLGLYCEROL LIPASE"/>
    <property type="match status" value="1"/>
</dbReference>
<dbReference type="Pfam" id="PF12697">
    <property type="entry name" value="Abhydrolase_6"/>
    <property type="match status" value="1"/>
</dbReference>
<evidence type="ECO:0000313" key="3">
    <source>
        <dbReference type="Proteomes" id="UP001602245"/>
    </source>
</evidence>
<comment type="caution">
    <text evidence="2">The sequence shown here is derived from an EMBL/GenBank/DDBJ whole genome shotgun (WGS) entry which is preliminary data.</text>
</comment>
<evidence type="ECO:0000313" key="2">
    <source>
        <dbReference type="EMBL" id="MFF5290522.1"/>
    </source>
</evidence>
<dbReference type="Proteomes" id="UP001602245">
    <property type="component" value="Unassembled WGS sequence"/>
</dbReference>
<dbReference type="PANTHER" id="PTHR43798:SF33">
    <property type="entry name" value="HYDROLASE, PUTATIVE (AFU_ORTHOLOGUE AFUA_2G14860)-RELATED"/>
    <property type="match status" value="1"/>
</dbReference>
<accession>A0ABW6WES5</accession>
<keyword evidence="2" id="KW-0378">Hydrolase</keyword>
<feature type="domain" description="AB hydrolase-1" evidence="1">
    <location>
        <begin position="20"/>
        <end position="271"/>
    </location>
</feature>
<organism evidence="2 3">
    <name type="scientific">Paractinoplanes globisporus</name>
    <dbReference type="NCBI Taxonomy" id="113565"/>
    <lineage>
        <taxon>Bacteria</taxon>
        <taxon>Bacillati</taxon>
        <taxon>Actinomycetota</taxon>
        <taxon>Actinomycetes</taxon>
        <taxon>Micromonosporales</taxon>
        <taxon>Micromonosporaceae</taxon>
        <taxon>Paractinoplanes</taxon>
    </lineage>
</organism>
<sequence>MRTMVGGVATSRFGEGGPSVVYLPGAGLVGLDFLNLTAEPGARHLLYDRGGTGWSDPILLPRSAAEVARELRAVAGPGPHVLVGHSMGAVYARRFAQLFPEATTGLLLLDPGHEDLFAHLPPEAAELNAAMKPDPAQLPDLTASQRAAARSGWGQVLATWPSDLRDELVDKHVDQWRTGLLEAANLESEVYDELRHGGPVPDVPATVLSAGAGNPAWAGFGSPELIRQALEGIRALHTKIAASFTDGEHRVIDGATHNFMHIEHQDEVRAALRDLLTRLR</sequence>
<protein>
    <submittedName>
        <fullName evidence="2">Alpha/beta fold hydrolase</fullName>
    </submittedName>
</protein>
<reference evidence="2 3" key="1">
    <citation type="submission" date="2024-10" db="EMBL/GenBank/DDBJ databases">
        <title>The Natural Products Discovery Center: Release of the First 8490 Sequenced Strains for Exploring Actinobacteria Biosynthetic Diversity.</title>
        <authorList>
            <person name="Kalkreuter E."/>
            <person name="Kautsar S.A."/>
            <person name="Yang D."/>
            <person name="Bader C.D."/>
            <person name="Teijaro C.N."/>
            <person name="Fluegel L."/>
            <person name="Davis C.M."/>
            <person name="Simpson J.R."/>
            <person name="Lauterbach L."/>
            <person name="Steele A.D."/>
            <person name="Gui C."/>
            <person name="Meng S."/>
            <person name="Li G."/>
            <person name="Viehrig K."/>
            <person name="Ye F."/>
            <person name="Su P."/>
            <person name="Kiefer A.F."/>
            <person name="Nichols A."/>
            <person name="Cepeda A.J."/>
            <person name="Yan W."/>
            <person name="Fan B."/>
            <person name="Jiang Y."/>
            <person name="Adhikari A."/>
            <person name="Zheng C.-J."/>
            <person name="Schuster L."/>
            <person name="Cowan T.M."/>
            <person name="Smanski M.J."/>
            <person name="Chevrette M.G."/>
            <person name="De Carvalho L.P.S."/>
            <person name="Shen B."/>
        </authorList>
    </citation>
    <scope>NUCLEOTIDE SEQUENCE [LARGE SCALE GENOMIC DNA]</scope>
    <source>
        <strain evidence="2 3">NPDC000087</strain>
    </source>
</reference>
<dbReference type="Gene3D" id="3.40.50.1820">
    <property type="entry name" value="alpha/beta hydrolase"/>
    <property type="match status" value="1"/>
</dbReference>
<dbReference type="EMBL" id="JBIAZU010000002">
    <property type="protein sequence ID" value="MFF5290522.1"/>
    <property type="molecule type" value="Genomic_DNA"/>
</dbReference>
<dbReference type="SUPFAM" id="SSF53474">
    <property type="entry name" value="alpha/beta-Hydrolases"/>
    <property type="match status" value="1"/>
</dbReference>
<dbReference type="GO" id="GO:0016787">
    <property type="term" value="F:hydrolase activity"/>
    <property type="evidence" value="ECO:0007669"/>
    <property type="project" value="UniProtKB-KW"/>
</dbReference>
<dbReference type="RefSeq" id="WP_157295513.1">
    <property type="nucleotide sequence ID" value="NZ_JBIAZU010000002.1"/>
</dbReference>
<dbReference type="InterPro" id="IPR029058">
    <property type="entry name" value="AB_hydrolase_fold"/>
</dbReference>
<keyword evidence="3" id="KW-1185">Reference proteome</keyword>
<proteinExistence type="predicted"/>